<accession>A0ABP5ITU6</accession>
<evidence type="ECO:0000256" key="1">
    <source>
        <dbReference type="ARBA" id="ARBA00004651"/>
    </source>
</evidence>
<keyword evidence="2" id="KW-1003">Cell membrane</keyword>
<organism evidence="10 11">
    <name type="scientific">Nocardioides furvisabuli</name>
    <dbReference type="NCBI Taxonomy" id="375542"/>
    <lineage>
        <taxon>Bacteria</taxon>
        <taxon>Bacillati</taxon>
        <taxon>Actinomycetota</taxon>
        <taxon>Actinomycetes</taxon>
        <taxon>Propionibacteriales</taxon>
        <taxon>Nocardioidaceae</taxon>
        <taxon>Nocardioides</taxon>
    </lineage>
</organism>
<feature type="region of interest" description="Disordered" evidence="7">
    <location>
        <begin position="158"/>
        <end position="220"/>
    </location>
</feature>
<gene>
    <name evidence="10" type="ORF">GCM10009726_17490</name>
</gene>
<dbReference type="EMBL" id="BAAAMQ010000010">
    <property type="protein sequence ID" value="GAA2105156.1"/>
    <property type="molecule type" value="Genomic_DNA"/>
</dbReference>
<dbReference type="PANTHER" id="PTHR36115">
    <property type="entry name" value="PROLINE-RICH ANTIGEN HOMOLOG-RELATED"/>
    <property type="match status" value="1"/>
</dbReference>
<dbReference type="SMART" id="SM00240">
    <property type="entry name" value="FHA"/>
    <property type="match status" value="1"/>
</dbReference>
<dbReference type="Gene3D" id="2.60.200.20">
    <property type="match status" value="1"/>
</dbReference>
<feature type="compositionally biased region" description="Low complexity" evidence="7">
    <location>
        <begin position="182"/>
        <end position="208"/>
    </location>
</feature>
<evidence type="ECO:0000259" key="9">
    <source>
        <dbReference type="PROSITE" id="PS50006"/>
    </source>
</evidence>
<dbReference type="InterPro" id="IPR008984">
    <property type="entry name" value="SMAD_FHA_dom_sf"/>
</dbReference>
<dbReference type="CDD" id="cd00060">
    <property type="entry name" value="FHA"/>
    <property type="match status" value="1"/>
</dbReference>
<dbReference type="RefSeq" id="WP_231249079.1">
    <property type="nucleotide sequence ID" value="NZ_BAAAMQ010000010.1"/>
</dbReference>
<keyword evidence="11" id="KW-1185">Reference proteome</keyword>
<dbReference type="Pfam" id="PF00498">
    <property type="entry name" value="FHA"/>
    <property type="match status" value="1"/>
</dbReference>
<comment type="subcellular location">
    <subcellularLocation>
        <location evidence="1">Cell membrane</location>
        <topology evidence="1">Multi-pass membrane protein</topology>
    </subcellularLocation>
</comment>
<dbReference type="SUPFAM" id="SSF49879">
    <property type="entry name" value="SMAD/FHA domain"/>
    <property type="match status" value="1"/>
</dbReference>
<dbReference type="Proteomes" id="UP001501161">
    <property type="component" value="Unassembled WGS sequence"/>
</dbReference>
<evidence type="ECO:0000256" key="3">
    <source>
        <dbReference type="ARBA" id="ARBA00022553"/>
    </source>
</evidence>
<keyword evidence="5 8" id="KW-1133">Transmembrane helix</keyword>
<evidence type="ECO:0000256" key="5">
    <source>
        <dbReference type="ARBA" id="ARBA00022989"/>
    </source>
</evidence>
<dbReference type="InterPro" id="IPR010432">
    <property type="entry name" value="RDD"/>
</dbReference>
<sequence length="376" mass="38527">MSAPTLPTDGLLHASLGRRLAANLVDAVATTAVVYGVPLVLLLLTLAASAPAWIVLAASLWMLVASVVWSLVQWRWLATTGQSFGKRRLGVWVLDASTGAPVGWARIFVRNLVLGIASMFLLPVVVMALAMQGDPRRQGWHDKAAATVVVARPPAPASYSNDGAGAAARTTEQPAPAPAVAPPSLATGYATAAPPTGPTSEAPVGTVAPAPPTPEPRQQVQVSSGAPAAPAGMLVSPPPGWEPPLAPLADHTVAAPAPSPTAPVTVTAYVLRSSDGSTSLEVRSAPLVLGRAPDASAVPGSVAQVVDDPTRSMSKTHARVEVRGDQLHVEDLDSTNGVWVRAADGERRLATRTPTGVHPGDVVAFGDCSFVVEALA</sequence>
<keyword evidence="6 8" id="KW-0472">Membrane</keyword>
<feature type="transmembrane region" description="Helical" evidence="8">
    <location>
        <begin position="20"/>
        <end position="46"/>
    </location>
</feature>
<feature type="transmembrane region" description="Helical" evidence="8">
    <location>
        <begin position="113"/>
        <end position="131"/>
    </location>
</feature>
<evidence type="ECO:0000256" key="7">
    <source>
        <dbReference type="SAM" id="MobiDB-lite"/>
    </source>
</evidence>
<evidence type="ECO:0000256" key="4">
    <source>
        <dbReference type="ARBA" id="ARBA00022692"/>
    </source>
</evidence>
<evidence type="ECO:0000256" key="6">
    <source>
        <dbReference type="ARBA" id="ARBA00023136"/>
    </source>
</evidence>
<keyword evidence="3" id="KW-0597">Phosphoprotein</keyword>
<evidence type="ECO:0000256" key="8">
    <source>
        <dbReference type="SAM" id="Phobius"/>
    </source>
</evidence>
<reference evidence="11" key="1">
    <citation type="journal article" date="2019" name="Int. J. Syst. Evol. Microbiol.">
        <title>The Global Catalogue of Microorganisms (GCM) 10K type strain sequencing project: providing services to taxonomists for standard genome sequencing and annotation.</title>
        <authorList>
            <consortium name="The Broad Institute Genomics Platform"/>
            <consortium name="The Broad Institute Genome Sequencing Center for Infectious Disease"/>
            <person name="Wu L."/>
            <person name="Ma J."/>
        </authorList>
    </citation>
    <scope>NUCLEOTIDE SEQUENCE [LARGE SCALE GENOMIC DNA]</scope>
    <source>
        <strain evidence="11">JCM 13813</strain>
    </source>
</reference>
<evidence type="ECO:0000313" key="11">
    <source>
        <dbReference type="Proteomes" id="UP001501161"/>
    </source>
</evidence>
<proteinExistence type="predicted"/>
<dbReference type="PANTHER" id="PTHR36115:SF6">
    <property type="entry name" value="PROLINE-RICH ANTIGEN HOMOLOG"/>
    <property type="match status" value="1"/>
</dbReference>
<name>A0ABP5ITU6_9ACTN</name>
<feature type="domain" description="FHA" evidence="9">
    <location>
        <begin position="287"/>
        <end position="340"/>
    </location>
</feature>
<dbReference type="InterPro" id="IPR000253">
    <property type="entry name" value="FHA_dom"/>
</dbReference>
<keyword evidence="4 8" id="KW-0812">Transmembrane</keyword>
<dbReference type="InterPro" id="IPR051791">
    <property type="entry name" value="Pra-immunoreactive"/>
</dbReference>
<evidence type="ECO:0000313" key="10">
    <source>
        <dbReference type="EMBL" id="GAA2105156.1"/>
    </source>
</evidence>
<dbReference type="Pfam" id="PF06271">
    <property type="entry name" value="RDD"/>
    <property type="match status" value="1"/>
</dbReference>
<feature type="transmembrane region" description="Helical" evidence="8">
    <location>
        <begin position="52"/>
        <end position="77"/>
    </location>
</feature>
<dbReference type="PROSITE" id="PS50006">
    <property type="entry name" value="FHA_DOMAIN"/>
    <property type="match status" value="1"/>
</dbReference>
<evidence type="ECO:0000256" key="2">
    <source>
        <dbReference type="ARBA" id="ARBA00022475"/>
    </source>
</evidence>
<protein>
    <recommendedName>
        <fullName evidence="9">FHA domain-containing protein</fullName>
    </recommendedName>
</protein>
<comment type="caution">
    <text evidence="10">The sequence shown here is derived from an EMBL/GenBank/DDBJ whole genome shotgun (WGS) entry which is preliminary data.</text>
</comment>